<dbReference type="VEuPathDB" id="FungiDB:An10g00090"/>
<name>A0A117E4S1_ASPNG</name>
<evidence type="ECO:0000313" key="2">
    <source>
        <dbReference type="Proteomes" id="UP000068243"/>
    </source>
</evidence>
<sequence>MSSKYVLGNLNQVCIATPDFKKTLDELHSVGLGPFQVYRFKSDTVSDQKYYDETGDDLYEMDVAFAYNPNPTAPVIEVMHPKKGKSVIQDYLDEHGNKEGVQSIAYDMSTLTMDERIKAMKEKGYKPATSGYFKGKQGGTKFCFFDTADNDRVPTCFETIEWSKDWVAPDPEWYPNPPNA</sequence>
<dbReference type="Proteomes" id="UP000068243">
    <property type="component" value="Unassembled WGS sequence"/>
</dbReference>
<accession>A0A117E4S1</accession>
<dbReference type="InterPro" id="IPR029068">
    <property type="entry name" value="Glyas_Bleomycin-R_OHBP_Dase"/>
</dbReference>
<dbReference type="OMA" id="VVEICIV"/>
<reference evidence="2" key="1">
    <citation type="journal article" date="2016" name="Genome Announc.">
        <title>Draft genome sequence of Aspergillus niger strain An76.</title>
        <authorList>
            <person name="Gong W."/>
            <person name="Cheng Z."/>
            <person name="Zhang H."/>
            <person name="Liu L."/>
            <person name="Gao P."/>
            <person name="Wang L."/>
        </authorList>
    </citation>
    <scope>NUCLEOTIDE SEQUENCE [LARGE SCALE GENOMIC DNA]</scope>
    <source>
        <strain evidence="2">An76</strain>
    </source>
</reference>
<organism evidence="1 2">
    <name type="scientific">Aspergillus niger</name>
    <dbReference type="NCBI Taxonomy" id="5061"/>
    <lineage>
        <taxon>Eukaryota</taxon>
        <taxon>Fungi</taxon>
        <taxon>Dikarya</taxon>
        <taxon>Ascomycota</taxon>
        <taxon>Pezizomycotina</taxon>
        <taxon>Eurotiomycetes</taxon>
        <taxon>Eurotiomycetidae</taxon>
        <taxon>Eurotiales</taxon>
        <taxon>Aspergillaceae</taxon>
        <taxon>Aspergillus</taxon>
        <taxon>Aspergillus subgen. Circumdati</taxon>
    </lineage>
</organism>
<dbReference type="SUPFAM" id="SSF54593">
    <property type="entry name" value="Glyoxalase/Bleomycin resistance protein/Dihydroxybiphenyl dioxygenase"/>
    <property type="match status" value="1"/>
</dbReference>
<dbReference type="Pfam" id="PF13669">
    <property type="entry name" value="Glyoxalase_4"/>
    <property type="match status" value="1"/>
</dbReference>
<dbReference type="VEuPathDB" id="FungiDB:ATCC64974_63140"/>
<dbReference type="VEuPathDB" id="FungiDB:M747DRAFT_247758"/>
<protein>
    <submittedName>
        <fullName evidence="1">Similar to An10g00090</fullName>
    </submittedName>
</protein>
<evidence type="ECO:0000313" key="1">
    <source>
        <dbReference type="EMBL" id="GAQ47571.1"/>
    </source>
</evidence>
<comment type="caution">
    <text evidence="1">The sequence shown here is derived from an EMBL/GenBank/DDBJ whole genome shotgun (WGS) entry which is preliminary data.</text>
</comment>
<proteinExistence type="predicted"/>
<dbReference type="EMBL" id="BCMY01000032">
    <property type="protein sequence ID" value="GAQ47571.1"/>
    <property type="molecule type" value="Genomic_DNA"/>
</dbReference>
<dbReference type="OrthoDB" id="504708at2759"/>
<dbReference type="AlphaFoldDB" id="A0A117E4S1"/>
<dbReference type="VEuPathDB" id="FungiDB:ASPNIDRAFT2_1175649"/>
<gene>
    <name evidence="1" type="ORF">ABL_10232</name>
</gene>
<dbReference type="Gene3D" id="3.10.180.10">
    <property type="entry name" value="2,3-Dihydroxybiphenyl 1,2-Dioxygenase, domain 1"/>
    <property type="match status" value="1"/>
</dbReference>